<dbReference type="SMART" id="SM00409">
    <property type="entry name" value="IG"/>
    <property type="match status" value="1"/>
</dbReference>
<dbReference type="Pfam" id="PF00041">
    <property type="entry name" value="fn3"/>
    <property type="match status" value="1"/>
</dbReference>
<dbReference type="GO" id="GO:0005975">
    <property type="term" value="P:carbohydrate metabolic process"/>
    <property type="evidence" value="ECO:0007669"/>
    <property type="project" value="UniProtKB-ARBA"/>
</dbReference>
<dbReference type="OrthoDB" id="3197437at2"/>
<proteinExistence type="predicted"/>
<organism evidence="5 6">
    <name type="scientific">Olsenella uli (strain ATCC 49627 / DSM 7084 / CCUG 31166 / CIP 109912 / JCM 12494 / LMG 11480 / NCIMB 702895 / VPI D76D-27C)</name>
    <name type="common">Lactobacillus uli</name>
    <dbReference type="NCBI Taxonomy" id="633147"/>
    <lineage>
        <taxon>Bacteria</taxon>
        <taxon>Bacillati</taxon>
        <taxon>Actinomycetota</taxon>
        <taxon>Coriobacteriia</taxon>
        <taxon>Coriobacteriales</taxon>
        <taxon>Atopobiaceae</taxon>
        <taxon>Olsenella</taxon>
    </lineage>
</organism>
<dbReference type="STRING" id="633147.Olsu_0268"/>
<evidence type="ECO:0000256" key="1">
    <source>
        <dbReference type="ARBA" id="ARBA00023295"/>
    </source>
</evidence>
<dbReference type="InterPro" id="IPR013783">
    <property type="entry name" value="Ig-like_fold"/>
</dbReference>
<dbReference type="EMBL" id="CP002106">
    <property type="protein sequence ID" value="ADK67392.1"/>
    <property type="molecule type" value="Genomic_DNA"/>
</dbReference>
<reference evidence="5 6" key="1">
    <citation type="journal article" date="2010" name="Stand. Genomic Sci.">
        <title>Complete genome sequence of Olsenella uli type strain (VPI D76D-27C).</title>
        <authorList>
            <person name="Goker M."/>
            <person name="Held B."/>
            <person name="Lucas S."/>
            <person name="Nolan M."/>
            <person name="Yasawong M."/>
            <person name="Glavina Del Rio T."/>
            <person name="Tice H."/>
            <person name="Cheng J.F."/>
            <person name="Bruce D."/>
            <person name="Detter J.C."/>
            <person name="Tapia R."/>
            <person name="Han C."/>
            <person name="Goodwin L."/>
            <person name="Pitluck S."/>
            <person name="Liolios K."/>
            <person name="Ivanova N."/>
            <person name="Mavromatis K."/>
            <person name="Mikhailova N."/>
            <person name="Pati A."/>
            <person name="Chen A."/>
            <person name="Palaniappan K."/>
            <person name="Land M."/>
            <person name="Hauser L."/>
            <person name="Chang Y.J."/>
            <person name="Jeffries C.D."/>
            <person name="Rohde M."/>
            <person name="Sikorski J."/>
            <person name="Pukall R."/>
            <person name="Woyke T."/>
            <person name="Bristow J."/>
            <person name="Eisen J.A."/>
            <person name="Markowitz V."/>
            <person name="Hugenholtz P."/>
            <person name="Kyrpides N.C."/>
            <person name="Klenk H.P."/>
            <person name="Lapidus A."/>
        </authorList>
    </citation>
    <scope>NUCLEOTIDE SEQUENCE [LARGE SCALE GENOMIC DNA]</scope>
    <source>
        <strain evidence="6">ATCC 49627 / DSM 7084 / CIP 109912 / JCM 12494 / NCIMB 702895 / VPI D76D-27C</strain>
    </source>
</reference>
<accession>E1QYC8</accession>
<dbReference type="InterPro" id="IPR003961">
    <property type="entry name" value="FN3_dom"/>
</dbReference>
<feature type="chain" id="PRO_5009953351" evidence="3">
    <location>
        <begin position="33"/>
        <end position="1395"/>
    </location>
</feature>
<dbReference type="GeneID" id="78511735"/>
<dbReference type="KEGG" id="ols:Olsu_0268"/>
<dbReference type="InterPro" id="IPR003599">
    <property type="entry name" value="Ig_sub"/>
</dbReference>
<dbReference type="PATRIC" id="fig|633147.7.peg.1779"/>
<name>E1QYC8_OLSUV</name>
<keyword evidence="1" id="KW-0326">Glycosidase</keyword>
<feature type="signal peptide" evidence="3">
    <location>
        <begin position="1"/>
        <end position="32"/>
    </location>
</feature>
<evidence type="ECO:0000313" key="5">
    <source>
        <dbReference type="EMBL" id="ADK67392.1"/>
    </source>
</evidence>
<evidence type="ECO:0000256" key="2">
    <source>
        <dbReference type="SAM" id="MobiDB-lite"/>
    </source>
</evidence>
<dbReference type="RefSeq" id="WP_013251144.1">
    <property type="nucleotide sequence ID" value="NC_014363.1"/>
</dbReference>
<dbReference type="Gene3D" id="2.60.40.10">
    <property type="entry name" value="Immunoglobulins"/>
    <property type="match status" value="1"/>
</dbReference>
<evidence type="ECO:0000256" key="3">
    <source>
        <dbReference type="SAM" id="SignalP"/>
    </source>
</evidence>
<feature type="compositionally biased region" description="Polar residues" evidence="2">
    <location>
        <begin position="1346"/>
        <end position="1362"/>
    </location>
</feature>
<dbReference type="CDD" id="cd00063">
    <property type="entry name" value="FN3"/>
    <property type="match status" value="1"/>
</dbReference>
<sequence length="1395" mass="148637">MKGHTPGPRWRATLVGAALALALAAIPGTAWAVTTYSPDNQLTKEDYAALGLAIDDSVPDNAVGMAPYDASSEGATTTLFSHSGVYVAANGANANNYTLRSKLNTMRQFYTKEVKPVSPFSPKVVPADPKTFTNVYDKYGGMHGAYPFYKLSNKKPDTYYGGIKTSPLSDNTNDVLKDATNNGFDGIYATSVAYDQGSGYKDHIAELRVYGDNASMTTEGGVKIAGGFAVKLYELDASGRRSEVASLSPSIDSAAIDEVVAKFPRLKDAYRSFTYLDNGYLQENDAMFEVQAGDVDNDGVDEIFAYVGIHHDVDGVRQACIDMWDLQGGEWVHSEVWVDCGQASHYVTPSGAGHGDCSWHAPVVTMVTGNLDRAGGDELAVTTSAPSNHQKPSDVARCHIYTWDSENGTLTGVPALDEEVGVPYIPLSTPDGSAAMVSAGCAFGTFATGNGTTADAFVIAGWDCDGASTGSYHNFSYAFVYFDQPSGRYVVRGYDADSRRRALGRDAKRIMDSAMEHLGDDERYFPTLAPFAVACARLQGLDQISSGGIENDAVLLGGDVYDFMLFSPSAASTEPIGSMSLTSAQANQRGHKKGKDQVWIGDVRVGAVTGDSNYKESFLAVTGVRRDDDPGDDDDYYWMDISHFTAQFSKSKFTGYQTGEEGVICEGVRVNDTYGTWVSLCLPNVDHKGVQVRFKAMDKFYTAPQLLAVIEDSPYFQDLQDAYGYLNYGGTNFGQDSSSTTGTGVSVEGAAGGFMEGTANFLFAAKMRGELQATVSYDHESASTLSYGATFEAHAGEGNKAVVYTVPLIYYHYEYRDPSVDDDWHDTVSSVYLKPTIAMVGEEIWDASCKKLGMPRLTRTQTEKGILGNVTGDPSSYTLDALTVLPGSTTAFSSNTTTTVTNSSGSTVSQKISVEEEKSSSIGGGVALAYESGWGVGFLGNEGLAGVCFDASAGGSHITSNATGFDFEGLVDNVPEKAEGRSFDWQLRVCKSDEKMPDDGTKPSDNQYWIVGYAVSNVTTDGVGAVSGLAVTGTTDHSVTLSWNPTLKDDSPYQYGVVMVAQDGTGGTMHLVDQGATSYTWEGLVANTTYQFYVVPASGTDEQSATEEGVKSPTVSAKVLPSGHTFELDGANVVGAADASSRKATVAVGGELKLQETALYQQPSTDPNNTDGYESVEPTFHWYRLSPYNNTGKDGQEWTFVGKGLDVTYRRDRETALSEDSFEEGPTLAPAGTSYTSTLTIPSVSAEDDGSMWRCDVYVSDVVVYSQVVTLDVTHTIVNSTSSSFEEKGSARILPGLLSIFRRANHSEIVTIPDAKPDPDDAGGEGQDASQDDAKQERDGTGGGSESASRQPSAGASGTPNTGDAMPSPTSLALLGAAGVTSLLCALLLTRRRSG</sequence>
<keyword evidence="1" id="KW-0378">Hydrolase</keyword>
<dbReference type="eggNOG" id="ENOG5032D36">
    <property type="taxonomic scope" value="Bacteria"/>
</dbReference>
<dbReference type="HOGENOM" id="CLU_254657_0_0_11"/>
<protein>
    <submittedName>
        <fullName evidence="5">Fibronectin type III domain protein</fullName>
    </submittedName>
</protein>
<dbReference type="Proteomes" id="UP000000333">
    <property type="component" value="Chromosome"/>
</dbReference>
<keyword evidence="6" id="KW-1185">Reference proteome</keyword>
<feature type="domain" description="Fibronectin type-III" evidence="4">
    <location>
        <begin position="1025"/>
        <end position="1122"/>
    </location>
</feature>
<feature type="region of interest" description="Disordered" evidence="2">
    <location>
        <begin position="1310"/>
        <end position="1371"/>
    </location>
</feature>
<gene>
    <name evidence="5" type="ordered locus">Olsu_0268</name>
</gene>
<evidence type="ECO:0000313" key="6">
    <source>
        <dbReference type="Proteomes" id="UP000000333"/>
    </source>
</evidence>
<dbReference type="InterPro" id="IPR036116">
    <property type="entry name" value="FN3_sf"/>
</dbReference>
<evidence type="ECO:0000259" key="4">
    <source>
        <dbReference type="PROSITE" id="PS50853"/>
    </source>
</evidence>
<dbReference type="GO" id="GO:0016798">
    <property type="term" value="F:hydrolase activity, acting on glycosyl bonds"/>
    <property type="evidence" value="ECO:0007669"/>
    <property type="project" value="UniProtKB-KW"/>
</dbReference>
<dbReference type="SUPFAM" id="SSF49265">
    <property type="entry name" value="Fibronectin type III"/>
    <property type="match status" value="1"/>
</dbReference>
<dbReference type="PROSITE" id="PS50853">
    <property type="entry name" value="FN3"/>
    <property type="match status" value="1"/>
</dbReference>
<dbReference type="SMART" id="SM00060">
    <property type="entry name" value="FN3"/>
    <property type="match status" value="1"/>
</dbReference>
<keyword evidence="3" id="KW-0732">Signal</keyword>